<evidence type="ECO:0000256" key="1">
    <source>
        <dbReference type="ARBA" id="ARBA00023015"/>
    </source>
</evidence>
<feature type="domain" description="HTH gntR-type" evidence="4">
    <location>
        <begin position="11"/>
        <end position="78"/>
    </location>
</feature>
<evidence type="ECO:0000313" key="5">
    <source>
        <dbReference type="EMBL" id="AXK60375.1"/>
    </source>
</evidence>
<dbReference type="SMART" id="SM00345">
    <property type="entry name" value="HTH_GNTR"/>
    <property type="match status" value="1"/>
</dbReference>
<organism evidence="5 6">
    <name type="scientific">Candidatus Chromulinivorax destructor</name>
    <dbReference type="NCBI Taxonomy" id="2066483"/>
    <lineage>
        <taxon>Bacteria</taxon>
        <taxon>Candidatus Babelota</taxon>
        <taxon>Candidatus Babeliae</taxon>
        <taxon>Candidatus Babeliales</taxon>
        <taxon>Candidatus Chromulinivoraceae</taxon>
        <taxon>Candidatus Chromulinivorax</taxon>
    </lineage>
</organism>
<dbReference type="EMBL" id="CP025544">
    <property type="protein sequence ID" value="AXK60375.1"/>
    <property type="molecule type" value="Genomic_DNA"/>
</dbReference>
<dbReference type="AlphaFoldDB" id="A0A345ZAQ8"/>
<dbReference type="InterPro" id="IPR000524">
    <property type="entry name" value="Tscrpt_reg_HTH_GntR"/>
</dbReference>
<dbReference type="Gene3D" id="1.20.120.530">
    <property type="entry name" value="GntR ligand-binding domain-like"/>
    <property type="match status" value="1"/>
</dbReference>
<dbReference type="InterPro" id="IPR036390">
    <property type="entry name" value="WH_DNA-bd_sf"/>
</dbReference>
<dbReference type="RefSeq" id="WP_115585390.1">
    <property type="nucleotide sequence ID" value="NZ_CP025544.1"/>
</dbReference>
<dbReference type="Gene3D" id="1.10.10.10">
    <property type="entry name" value="Winged helix-like DNA-binding domain superfamily/Winged helix DNA-binding domain"/>
    <property type="match status" value="1"/>
</dbReference>
<dbReference type="PANTHER" id="PTHR43537:SF20">
    <property type="entry name" value="HTH-TYPE TRANSCRIPTIONAL REPRESSOR GLAR"/>
    <property type="match status" value="1"/>
</dbReference>
<dbReference type="GO" id="GO:0003700">
    <property type="term" value="F:DNA-binding transcription factor activity"/>
    <property type="evidence" value="ECO:0007669"/>
    <property type="project" value="InterPro"/>
</dbReference>
<sequence length="228" mass="26387">MKKSIEFKLENSLSQQCYEQLQQEIVQGILRPGEKLKVIPITQRFNIGQSPVREALSKLSAVGLVCMEENKGFSVAKISEQDIRDVYKVFTHIETTALSWSIKSGGEQWQADIVAELYKLSLVECSEQKVAHTLWAERNYHFHLALIAGCQSPLLLNIRHQIYMKFDRYCQMSYQLSQSSLHNNYECHKQLADAVLQRNIKEAKKLMAHHINAPREEIIKLFQQHKAF</sequence>
<keyword evidence="6" id="KW-1185">Reference proteome</keyword>
<dbReference type="Proteomes" id="UP000254834">
    <property type="component" value="Chromosome"/>
</dbReference>
<dbReference type="OrthoDB" id="9781630at2"/>
<keyword evidence="3" id="KW-0804">Transcription</keyword>
<dbReference type="SUPFAM" id="SSF46785">
    <property type="entry name" value="Winged helix' DNA-binding domain"/>
    <property type="match status" value="1"/>
</dbReference>
<keyword evidence="1" id="KW-0805">Transcription regulation</keyword>
<keyword evidence="2" id="KW-0238">DNA-binding</keyword>
<protein>
    <recommendedName>
        <fullName evidence="4">HTH gntR-type domain-containing protein</fullName>
    </recommendedName>
</protein>
<dbReference type="GO" id="GO:0003677">
    <property type="term" value="F:DNA binding"/>
    <property type="evidence" value="ECO:0007669"/>
    <property type="project" value="UniProtKB-KW"/>
</dbReference>
<accession>A0A345ZAQ8</accession>
<dbReference type="PROSITE" id="PS50949">
    <property type="entry name" value="HTH_GNTR"/>
    <property type="match status" value="1"/>
</dbReference>
<evidence type="ECO:0000256" key="3">
    <source>
        <dbReference type="ARBA" id="ARBA00023163"/>
    </source>
</evidence>
<dbReference type="PANTHER" id="PTHR43537">
    <property type="entry name" value="TRANSCRIPTIONAL REGULATOR, GNTR FAMILY"/>
    <property type="match status" value="1"/>
</dbReference>
<dbReference type="SMART" id="SM00895">
    <property type="entry name" value="FCD"/>
    <property type="match status" value="1"/>
</dbReference>
<dbReference type="InterPro" id="IPR011711">
    <property type="entry name" value="GntR_C"/>
</dbReference>
<reference evidence="5 6" key="1">
    <citation type="submission" date="2017-12" db="EMBL/GenBank/DDBJ databases">
        <title>Chromulinavorax destructans is a abundant pathogen of dominant heterotrophic picoflagllates.</title>
        <authorList>
            <person name="Deeg C.M."/>
            <person name="Zimmer M."/>
            <person name="Suttle C.A."/>
        </authorList>
    </citation>
    <scope>NUCLEOTIDE SEQUENCE [LARGE SCALE GENOMIC DNA]</scope>
    <source>
        <strain evidence="5 6">SeV1</strain>
    </source>
</reference>
<evidence type="ECO:0000256" key="2">
    <source>
        <dbReference type="ARBA" id="ARBA00023125"/>
    </source>
</evidence>
<evidence type="ECO:0000259" key="4">
    <source>
        <dbReference type="PROSITE" id="PS50949"/>
    </source>
</evidence>
<dbReference type="SUPFAM" id="SSF48008">
    <property type="entry name" value="GntR ligand-binding domain-like"/>
    <property type="match status" value="1"/>
</dbReference>
<dbReference type="InterPro" id="IPR036388">
    <property type="entry name" value="WH-like_DNA-bd_sf"/>
</dbReference>
<proteinExistence type="predicted"/>
<dbReference type="InterPro" id="IPR008920">
    <property type="entry name" value="TF_FadR/GntR_C"/>
</dbReference>
<name>A0A345ZAQ8_9BACT</name>
<dbReference type="KEGG" id="cdes:C0J27_01240"/>
<dbReference type="Pfam" id="PF07729">
    <property type="entry name" value="FCD"/>
    <property type="match status" value="1"/>
</dbReference>
<gene>
    <name evidence="5" type="ORF">C0J27_01240</name>
</gene>
<evidence type="ECO:0000313" key="6">
    <source>
        <dbReference type="Proteomes" id="UP000254834"/>
    </source>
</evidence>
<dbReference type="Pfam" id="PF00392">
    <property type="entry name" value="GntR"/>
    <property type="match status" value="1"/>
</dbReference>